<accession>A0ABV0JEC9</accession>
<evidence type="ECO:0000313" key="2">
    <source>
        <dbReference type="Proteomes" id="UP001464891"/>
    </source>
</evidence>
<reference evidence="1 2" key="1">
    <citation type="submission" date="2022-04" db="EMBL/GenBank/DDBJ databases">
        <title>Positive selection, recombination, and allopatry shape intraspecific diversity of widespread and dominant cyanobacteria.</title>
        <authorList>
            <person name="Wei J."/>
            <person name="Shu W."/>
            <person name="Hu C."/>
        </authorList>
    </citation>
    <scope>NUCLEOTIDE SEQUENCE [LARGE SCALE GENOMIC DNA]</scope>
    <source>
        <strain evidence="1 2">GB2-A4</strain>
    </source>
</reference>
<comment type="caution">
    <text evidence="1">The sequence shown here is derived from an EMBL/GenBank/DDBJ whole genome shotgun (WGS) entry which is preliminary data.</text>
</comment>
<keyword evidence="2" id="KW-1185">Reference proteome</keyword>
<sequence length="59" mass="7090">MNILSDSILVEFKSSRDNQHLNPDEYKQLYVSFEKGMQRLLPLRPKKEADLELWEVQLR</sequence>
<proteinExistence type="predicted"/>
<dbReference type="RefSeq" id="WP_190442635.1">
    <property type="nucleotide sequence ID" value="NZ_JAMPKM010000018.1"/>
</dbReference>
<evidence type="ECO:0000313" key="1">
    <source>
        <dbReference type="EMBL" id="MEP0820009.1"/>
    </source>
</evidence>
<gene>
    <name evidence="1" type="ORF">NC998_23160</name>
</gene>
<name>A0ABV0JEC9_9CYAN</name>
<dbReference type="EMBL" id="JAMPKM010000018">
    <property type="protein sequence ID" value="MEP0820009.1"/>
    <property type="molecule type" value="Genomic_DNA"/>
</dbReference>
<organism evidence="1 2">
    <name type="scientific">Trichocoleus desertorum GB2-A4</name>
    <dbReference type="NCBI Taxonomy" id="2933944"/>
    <lineage>
        <taxon>Bacteria</taxon>
        <taxon>Bacillati</taxon>
        <taxon>Cyanobacteriota</taxon>
        <taxon>Cyanophyceae</taxon>
        <taxon>Leptolyngbyales</taxon>
        <taxon>Trichocoleusaceae</taxon>
        <taxon>Trichocoleus</taxon>
    </lineage>
</organism>
<protein>
    <submittedName>
        <fullName evidence="1">Uncharacterized protein</fullName>
    </submittedName>
</protein>
<dbReference type="Proteomes" id="UP001464891">
    <property type="component" value="Unassembled WGS sequence"/>
</dbReference>